<organism evidence="2 3">
    <name type="scientific">Vitis vinifera</name>
    <name type="common">Grape</name>
    <dbReference type="NCBI Taxonomy" id="29760"/>
    <lineage>
        <taxon>Eukaryota</taxon>
        <taxon>Viridiplantae</taxon>
        <taxon>Streptophyta</taxon>
        <taxon>Embryophyta</taxon>
        <taxon>Tracheophyta</taxon>
        <taxon>Spermatophyta</taxon>
        <taxon>Magnoliopsida</taxon>
        <taxon>eudicotyledons</taxon>
        <taxon>Gunneridae</taxon>
        <taxon>Pentapetalae</taxon>
        <taxon>rosids</taxon>
        <taxon>Vitales</taxon>
        <taxon>Vitaceae</taxon>
        <taxon>Viteae</taxon>
        <taxon>Vitis</taxon>
    </lineage>
</organism>
<sequence>MNNERKKKSDLHIDYTLVEAHNTVAPADTSSISRIDNDDSCLVNPVENYRWGRIINKLFTKELNRIIEPVALPLLILHGEADTVTDPSVSKALYEKASSSDKKLNLYKDAYHALLEGEPDEMIIRIFDDIISWLDGHSTKTTHI</sequence>
<dbReference type="InterPro" id="IPR022742">
    <property type="entry name" value="Hydrolase_4"/>
</dbReference>
<dbReference type="Pfam" id="PF12146">
    <property type="entry name" value="Hydrolase_4"/>
    <property type="match status" value="1"/>
</dbReference>
<comment type="caution">
    <text evidence="2">The sequence shown here is derived from an EMBL/GenBank/DDBJ whole genome shotgun (WGS) entry which is preliminary data.</text>
</comment>
<name>A0A438DA73_VITVI</name>
<evidence type="ECO:0000313" key="2">
    <source>
        <dbReference type="EMBL" id="RVW32363.1"/>
    </source>
</evidence>
<evidence type="ECO:0000259" key="1">
    <source>
        <dbReference type="Pfam" id="PF12146"/>
    </source>
</evidence>
<gene>
    <name evidence="2" type="primary">CSE_12</name>
    <name evidence="2" type="ORF">CK203_087518</name>
</gene>
<dbReference type="AlphaFoldDB" id="A0A438DA73"/>
<dbReference type="SUPFAM" id="SSF53474">
    <property type="entry name" value="alpha/beta-Hydrolases"/>
    <property type="match status" value="1"/>
</dbReference>
<dbReference type="PANTHER" id="PTHR11614">
    <property type="entry name" value="PHOSPHOLIPASE-RELATED"/>
    <property type="match status" value="1"/>
</dbReference>
<reference evidence="2 3" key="1">
    <citation type="journal article" date="2018" name="PLoS Genet.">
        <title>Population sequencing reveals clonal diversity and ancestral inbreeding in the grapevine cultivar Chardonnay.</title>
        <authorList>
            <person name="Roach M.J."/>
            <person name="Johnson D.L."/>
            <person name="Bohlmann J."/>
            <person name="van Vuuren H.J."/>
            <person name="Jones S.J."/>
            <person name="Pretorius I.S."/>
            <person name="Schmidt S.A."/>
            <person name="Borneman A.R."/>
        </authorList>
    </citation>
    <scope>NUCLEOTIDE SEQUENCE [LARGE SCALE GENOMIC DNA]</scope>
    <source>
        <strain evidence="3">cv. Chardonnay</strain>
        <tissue evidence="2">Leaf</tissue>
    </source>
</reference>
<dbReference type="EMBL" id="QGNW01001721">
    <property type="protein sequence ID" value="RVW32363.1"/>
    <property type="molecule type" value="Genomic_DNA"/>
</dbReference>
<accession>A0A438DA73</accession>
<dbReference type="InterPro" id="IPR051044">
    <property type="entry name" value="MAG_DAG_Lipase"/>
</dbReference>
<dbReference type="InterPro" id="IPR029058">
    <property type="entry name" value="AB_hydrolase_fold"/>
</dbReference>
<protein>
    <submittedName>
        <fullName evidence="2">Caffeoylshikimate esterase</fullName>
    </submittedName>
</protein>
<dbReference type="Proteomes" id="UP000288805">
    <property type="component" value="Unassembled WGS sequence"/>
</dbReference>
<proteinExistence type="predicted"/>
<dbReference type="Gene3D" id="3.40.50.1820">
    <property type="entry name" value="alpha/beta hydrolase"/>
    <property type="match status" value="1"/>
</dbReference>
<feature type="domain" description="Serine aminopeptidase S33" evidence="1">
    <location>
        <begin position="30"/>
        <end position="119"/>
    </location>
</feature>
<evidence type="ECO:0000313" key="3">
    <source>
        <dbReference type="Proteomes" id="UP000288805"/>
    </source>
</evidence>